<feature type="compositionally biased region" description="Basic and acidic residues" evidence="1">
    <location>
        <begin position="278"/>
        <end position="299"/>
    </location>
</feature>
<dbReference type="RefSeq" id="XP_070855143.1">
    <property type="nucleotide sequence ID" value="XM_070999042.1"/>
</dbReference>
<organism evidence="2 3">
    <name type="scientific">Drosophila suzukii</name>
    <name type="common">Spotted-wing drosophila fruit fly</name>
    <dbReference type="NCBI Taxonomy" id="28584"/>
    <lineage>
        <taxon>Eukaryota</taxon>
        <taxon>Metazoa</taxon>
        <taxon>Ecdysozoa</taxon>
        <taxon>Arthropoda</taxon>
        <taxon>Hexapoda</taxon>
        <taxon>Insecta</taxon>
        <taxon>Pterygota</taxon>
        <taxon>Neoptera</taxon>
        <taxon>Endopterygota</taxon>
        <taxon>Diptera</taxon>
        <taxon>Brachycera</taxon>
        <taxon>Muscomorpha</taxon>
        <taxon>Ephydroidea</taxon>
        <taxon>Drosophilidae</taxon>
        <taxon>Drosophila</taxon>
        <taxon>Sophophora</taxon>
    </lineage>
</organism>
<dbReference type="Proteomes" id="UP001652628">
    <property type="component" value="Unplaced"/>
</dbReference>
<feature type="region of interest" description="Disordered" evidence="1">
    <location>
        <begin position="142"/>
        <end position="243"/>
    </location>
</feature>
<accession>A0ABM4TYV0</accession>
<feature type="compositionally biased region" description="Polar residues" evidence="1">
    <location>
        <begin position="207"/>
        <end position="219"/>
    </location>
</feature>
<feature type="region of interest" description="Disordered" evidence="1">
    <location>
        <begin position="1"/>
        <end position="119"/>
    </location>
</feature>
<feature type="compositionally biased region" description="Basic and acidic residues" evidence="1">
    <location>
        <begin position="81"/>
        <end position="119"/>
    </location>
</feature>
<dbReference type="GeneID" id="139354797"/>
<feature type="compositionally biased region" description="Pro residues" evidence="1">
    <location>
        <begin position="184"/>
        <end position="196"/>
    </location>
</feature>
<evidence type="ECO:0000313" key="3">
    <source>
        <dbReference type="RefSeq" id="XP_070855143.1"/>
    </source>
</evidence>
<feature type="compositionally biased region" description="Basic and acidic residues" evidence="1">
    <location>
        <begin position="142"/>
        <end position="152"/>
    </location>
</feature>
<keyword evidence="2" id="KW-1185">Reference proteome</keyword>
<sequence length="339" mass="38353">MAALQGPRPGQGWSETRPTRGPRRALERTHAEDSAPEAAESSDSDVEVVGDPVVEERERRLRRAAVGDRIPRGTTDVEGAELPRGHAEAVCRATEETQKRFRDREPSDEEQQRTTEEEARWQVRLRQDHEAAAARWHARLQEAEEEERRLWEEPWLPEVPPTPRYEGEGFANGVRDTDGGAPLATPPWRPARPPTPRYAEPERPDAQPQSEQPTAQPQPQLHEEATNQAQTEEQTVVRTEVPGAHVSHSTRAFVAEGVRCRQQTVVWTWLEGLATAPTREEPRIREKGVPKVSPRDPPDPQRPPLQRQTSTTGPTRQRPQFTRQISAPEEGGWREIARS</sequence>
<feature type="compositionally biased region" description="Polar residues" evidence="1">
    <location>
        <begin position="309"/>
        <end position="325"/>
    </location>
</feature>
<evidence type="ECO:0000313" key="2">
    <source>
        <dbReference type="Proteomes" id="UP001652628"/>
    </source>
</evidence>
<name>A0ABM4TYV0_DROSZ</name>
<protein>
    <submittedName>
        <fullName evidence="3">Uncharacterized protein</fullName>
    </submittedName>
</protein>
<proteinExistence type="predicted"/>
<evidence type="ECO:0000256" key="1">
    <source>
        <dbReference type="SAM" id="MobiDB-lite"/>
    </source>
</evidence>
<reference evidence="3" key="1">
    <citation type="submission" date="2025-08" db="UniProtKB">
        <authorList>
            <consortium name="RefSeq"/>
        </authorList>
    </citation>
    <scope>IDENTIFICATION</scope>
</reference>
<feature type="compositionally biased region" description="Basic and acidic residues" evidence="1">
    <location>
        <begin position="54"/>
        <end position="71"/>
    </location>
</feature>
<feature type="compositionally biased region" description="Basic and acidic residues" evidence="1">
    <location>
        <begin position="24"/>
        <end position="33"/>
    </location>
</feature>
<feature type="region of interest" description="Disordered" evidence="1">
    <location>
        <begin position="278"/>
        <end position="339"/>
    </location>
</feature>
<gene>
    <name evidence="3" type="primary">LOC139354797</name>
</gene>